<protein>
    <submittedName>
        <fullName evidence="2">Uncharacterized protein</fullName>
    </submittedName>
</protein>
<sequence length="94" mass="9839">DDHDAVLAGLVGPGGTFGDLVQLMHGLPGGFRRLGVARAGPLRHSWGCVGWGRTETKTKIEPEETLPVGIRPQDPGNPWSAAPGTRASGHSPPR</sequence>
<accession>A0A061S0M4</accession>
<dbReference type="EMBL" id="GBEZ01006747">
    <property type="protein sequence ID" value="JAC78667.1"/>
    <property type="molecule type" value="Transcribed_RNA"/>
</dbReference>
<feature type="non-terminal residue" evidence="2">
    <location>
        <position position="1"/>
    </location>
</feature>
<dbReference type="AlphaFoldDB" id="A0A061S0M4"/>
<evidence type="ECO:0000313" key="2">
    <source>
        <dbReference type="EMBL" id="JAC78667.1"/>
    </source>
</evidence>
<evidence type="ECO:0000256" key="1">
    <source>
        <dbReference type="SAM" id="MobiDB-lite"/>
    </source>
</evidence>
<organism evidence="2">
    <name type="scientific">Tetraselmis sp. GSL018</name>
    <dbReference type="NCBI Taxonomy" id="582737"/>
    <lineage>
        <taxon>Eukaryota</taxon>
        <taxon>Viridiplantae</taxon>
        <taxon>Chlorophyta</taxon>
        <taxon>core chlorophytes</taxon>
        <taxon>Chlorodendrophyceae</taxon>
        <taxon>Chlorodendrales</taxon>
        <taxon>Chlorodendraceae</taxon>
        <taxon>Tetraselmis</taxon>
    </lineage>
</organism>
<feature type="region of interest" description="Disordered" evidence="1">
    <location>
        <begin position="59"/>
        <end position="94"/>
    </location>
</feature>
<proteinExistence type="predicted"/>
<reference evidence="2" key="1">
    <citation type="submission" date="2014-05" db="EMBL/GenBank/DDBJ databases">
        <title>The transcriptome of the halophilic microalga Tetraselmis sp. GSL018 isolated from the Great Salt Lake, Utah.</title>
        <authorList>
            <person name="Jinkerson R.E."/>
            <person name="D'Adamo S."/>
            <person name="Posewitz M.C."/>
        </authorList>
    </citation>
    <scope>NUCLEOTIDE SEQUENCE</scope>
    <source>
        <strain evidence="2">GSL018</strain>
    </source>
</reference>
<gene>
    <name evidence="2" type="ORF">TSPGSL018_14594</name>
</gene>
<name>A0A061S0M4_9CHLO</name>